<feature type="region of interest" description="Disordered" evidence="7">
    <location>
        <begin position="64"/>
        <end position="153"/>
    </location>
</feature>
<feature type="compositionally biased region" description="Acidic residues" evidence="7">
    <location>
        <begin position="134"/>
        <end position="153"/>
    </location>
</feature>
<keyword evidence="8" id="KW-0472">Membrane</keyword>
<feature type="compositionally biased region" description="Basic and acidic residues" evidence="7">
    <location>
        <begin position="835"/>
        <end position="847"/>
    </location>
</feature>
<dbReference type="GO" id="GO:0005768">
    <property type="term" value="C:endosome"/>
    <property type="evidence" value="ECO:0007669"/>
    <property type="project" value="TreeGrafter"/>
</dbReference>
<evidence type="ECO:0000256" key="8">
    <source>
        <dbReference type="SAM" id="Phobius"/>
    </source>
</evidence>
<dbReference type="GO" id="GO:0032259">
    <property type="term" value="P:methylation"/>
    <property type="evidence" value="ECO:0007669"/>
    <property type="project" value="UniProtKB-KW"/>
</dbReference>
<feature type="compositionally biased region" description="Basic and acidic residues" evidence="7">
    <location>
        <begin position="70"/>
        <end position="103"/>
    </location>
</feature>
<gene>
    <name evidence="9" type="ORF">CCAM_LOCUS43232</name>
</gene>
<dbReference type="EMBL" id="OOIL02006764">
    <property type="protein sequence ID" value="VFR01457.1"/>
    <property type="molecule type" value="Genomic_DNA"/>
</dbReference>
<dbReference type="GO" id="GO:0005802">
    <property type="term" value="C:trans-Golgi network"/>
    <property type="evidence" value="ECO:0007669"/>
    <property type="project" value="TreeGrafter"/>
</dbReference>
<feature type="transmembrane region" description="Helical" evidence="8">
    <location>
        <begin position="742"/>
        <end position="765"/>
    </location>
</feature>
<evidence type="ECO:0000256" key="3">
    <source>
        <dbReference type="ARBA" id="ARBA00022603"/>
    </source>
</evidence>
<accession>A0A484NM81</accession>
<evidence type="ECO:0000256" key="7">
    <source>
        <dbReference type="SAM" id="MobiDB-lite"/>
    </source>
</evidence>
<evidence type="ECO:0000256" key="4">
    <source>
        <dbReference type="ARBA" id="ARBA00022968"/>
    </source>
</evidence>
<evidence type="ECO:0000256" key="6">
    <source>
        <dbReference type="ARBA" id="ARBA00037847"/>
    </source>
</evidence>
<evidence type="ECO:0000313" key="10">
    <source>
        <dbReference type="Proteomes" id="UP000595140"/>
    </source>
</evidence>
<dbReference type="Gene3D" id="3.40.50.150">
    <property type="entry name" value="Vaccinia Virus protein VP39"/>
    <property type="match status" value="2"/>
</dbReference>
<dbReference type="InterPro" id="IPR029063">
    <property type="entry name" value="SAM-dependent_MTases_sf"/>
</dbReference>
<feature type="transmembrane region" description="Helical" evidence="8">
    <location>
        <begin position="700"/>
        <end position="721"/>
    </location>
</feature>
<evidence type="ECO:0000256" key="2">
    <source>
        <dbReference type="ARBA" id="ARBA00008361"/>
    </source>
</evidence>
<dbReference type="GO" id="GO:0016020">
    <property type="term" value="C:membrane"/>
    <property type="evidence" value="ECO:0007669"/>
    <property type="project" value="UniProtKB-SubCell"/>
</dbReference>
<feature type="transmembrane region" description="Helical" evidence="8">
    <location>
        <begin position="21"/>
        <end position="40"/>
    </location>
</feature>
<protein>
    <recommendedName>
        <fullName evidence="11">Methyltransferase</fullName>
    </recommendedName>
</protein>
<keyword evidence="10" id="KW-1185">Reference proteome</keyword>
<dbReference type="PANTHER" id="PTHR10108:SF1102">
    <property type="entry name" value="METHYLTRANSFERASE PMT28-RELATED"/>
    <property type="match status" value="1"/>
</dbReference>
<proteinExistence type="inferred from homology"/>
<dbReference type="OrthoDB" id="2013972at2759"/>
<keyword evidence="5" id="KW-0325">Glycoprotein</keyword>
<keyword evidence="8" id="KW-1133">Transmembrane helix</keyword>
<dbReference type="SUPFAM" id="SSF53335">
    <property type="entry name" value="S-adenosyl-L-methionine-dependent methyltransferases"/>
    <property type="match status" value="2"/>
</dbReference>
<evidence type="ECO:0000313" key="9">
    <source>
        <dbReference type="EMBL" id="VFR01457.1"/>
    </source>
</evidence>
<reference evidence="9 10" key="1">
    <citation type="submission" date="2018-04" db="EMBL/GenBank/DDBJ databases">
        <authorList>
            <person name="Vogel A."/>
        </authorList>
    </citation>
    <scope>NUCLEOTIDE SEQUENCE [LARGE SCALE GENOMIC DNA]</scope>
</reference>
<organism evidence="9 10">
    <name type="scientific">Cuscuta campestris</name>
    <dbReference type="NCBI Taxonomy" id="132261"/>
    <lineage>
        <taxon>Eukaryota</taxon>
        <taxon>Viridiplantae</taxon>
        <taxon>Streptophyta</taxon>
        <taxon>Embryophyta</taxon>
        <taxon>Tracheophyta</taxon>
        <taxon>Spermatophyta</taxon>
        <taxon>Magnoliopsida</taxon>
        <taxon>eudicotyledons</taxon>
        <taxon>Gunneridae</taxon>
        <taxon>Pentapetalae</taxon>
        <taxon>asterids</taxon>
        <taxon>lamiids</taxon>
        <taxon>Solanales</taxon>
        <taxon>Convolvulaceae</taxon>
        <taxon>Cuscuteae</taxon>
        <taxon>Cuscuta</taxon>
        <taxon>Cuscuta subgen. Grammica</taxon>
        <taxon>Cuscuta sect. Cleistogrammica</taxon>
    </lineage>
</organism>
<evidence type="ECO:0000256" key="1">
    <source>
        <dbReference type="ARBA" id="ARBA00004606"/>
    </source>
</evidence>
<evidence type="ECO:0000256" key="5">
    <source>
        <dbReference type="ARBA" id="ARBA00023180"/>
    </source>
</evidence>
<comment type="subcellular location">
    <subcellularLocation>
        <location evidence="6">Endomembrane system</location>
        <topology evidence="6">Single-pass membrane protein</topology>
    </subcellularLocation>
    <subcellularLocation>
        <location evidence="1">Membrane</location>
        <topology evidence="1">Single-pass type II membrane protein</topology>
    </subcellularLocation>
</comment>
<dbReference type="PANTHER" id="PTHR10108">
    <property type="entry name" value="SAM-DEPENDENT METHYLTRANSFERASE"/>
    <property type="match status" value="1"/>
</dbReference>
<dbReference type="Proteomes" id="UP000595140">
    <property type="component" value="Unassembled WGS sequence"/>
</dbReference>
<name>A0A484NM81_9ASTE</name>
<feature type="compositionally biased region" description="Basic and acidic residues" evidence="7">
    <location>
        <begin position="795"/>
        <end position="828"/>
    </location>
</feature>
<feature type="region of interest" description="Disordered" evidence="7">
    <location>
        <begin position="789"/>
        <end position="879"/>
    </location>
</feature>
<sequence>MAISRFGRQVKRTYQTYGFRLKLTAVVILGLCFVVIWSAFSPSSYSVTSQREIFAEPISGNRKKAATGFEAEKREDKRVEKSESGLKELKLDDGRKNGSDGEGKGGILEVPKEVEGEKDKESGQGSEATPREEVVEEEEQAGENGNGEDELDREAVMEVEEDEDTGGAGRKNKKLGALFDPKEQYSWELCKTRSKHNYIPCIDMAESGGGKARSYKRHRERSCLRAAAHQMCLVPLPPDGYKTPIGWPESMSKIIYKNVAHEKLADLVKTKSWVMESGEYLIFPQNRSALEDRVQHYLVSIQEMVPDIEWGKNIRVVLDIGFKDSSFVASLIEKDVLVLTLGLKDDPFDLAQVALECGFPALVSPFETRRLPFPSGVFDTIHCGECHMSWHSNGGKLLLEVNRILRPGGYFILSTKHNSVEAEEAMSTLTASICWNILADKTDDVSDIGIKIYQKPESNDIYKLRRKKVPPLCNAKDNPDAAWNTPIRICLHEIPSAIEERGTEWPEEWPKRLETFPDWMSNDREKMIADDNHWKDIIDKSYLVGFGIDWSNIRNVMDMKAVNGGFAAALGRRKDVWVMNVVPPLHARDTLPIIYERGLLGIYHDWCESFGTYPRSYDLLHADHLFSRLKNRDSPEAFVAHCLNRDTHTWFQRFSNIDEDYDVLIMRLLLLDEGVGLMGDHRSPLGIRYCACHVETHPSSIYRVVSTMFGFLISSAQTFFIRGWEMAMSRFGRQVKRTYQTYGFRLKLTAVVILGLCFVVIWSAFSPSSYSVTSQREIFAEPISGNRKKAATGFEAEKREDKRVEKSESGLKELKLDDGRKNGSDGEGKGGILEVPKEVEGEKDKESGQGSEATPREEVVVEEEEQAGENGNGEDELDREAVMEVEEDEDTGGAGRKNKKLGALFDPKEHYSWELCKTRSKHNYIPCIDMADSGGGKARSYRRHRERSCLRAAAHQMCLVPLPPDGYKTPIGWPESMSKIIYKNVVHEKLADLVKTQSWVMESGEYLIFPQNRSALEDRVQHYLMSIQEMVPDIEWGKNIRVVLDIGFKDSSFVASLIEKDVLVLTLGLKDDLFDLAQVALECGFPALVSPFETRRLPFPSGVFDTIHCGECHMSWHSNGGKLLLEVNRILRPGGYFILSTKHNSVEAEEAMSTLTASICWNILADKTDDVSDIGIKIYQKPESNGIYKLRRKKVPPLCNAKDNPDAAWNTPIRICLHEIPSAIEERGTEWPEEWPKRIETFPDWMSNDREKMIADDNHWKDIIDKSYLVGFGIDWSNIRNVMDMKAVNGGFAAALGRRKDVWVMNVVPPLHARDTLPIIFERGLLGIYHDWCESFGTYPRSYDLLHADHLFSRLKNSLNWEIRMTFAQNKEGILCARKTSWRP</sequence>
<feature type="compositionally biased region" description="Basic and acidic residues" evidence="7">
    <location>
        <begin position="110"/>
        <end position="122"/>
    </location>
</feature>
<dbReference type="InterPro" id="IPR004159">
    <property type="entry name" value="Put_SAM_MeTrfase"/>
</dbReference>
<comment type="similarity">
    <text evidence="2">Belongs to the methyltransferase superfamily.</text>
</comment>
<feature type="compositionally biased region" description="Acidic residues" evidence="7">
    <location>
        <begin position="860"/>
        <end position="879"/>
    </location>
</feature>
<evidence type="ECO:0008006" key="11">
    <source>
        <dbReference type="Google" id="ProtNLM"/>
    </source>
</evidence>
<dbReference type="Pfam" id="PF03141">
    <property type="entry name" value="Methyltransf_29"/>
    <property type="match status" value="2"/>
</dbReference>
<keyword evidence="3" id="KW-0808">Transferase</keyword>
<keyword evidence="4" id="KW-0735">Signal-anchor</keyword>
<keyword evidence="8" id="KW-0812">Transmembrane</keyword>
<dbReference type="GO" id="GO:0008168">
    <property type="term" value="F:methyltransferase activity"/>
    <property type="evidence" value="ECO:0007669"/>
    <property type="project" value="UniProtKB-KW"/>
</dbReference>
<keyword evidence="3" id="KW-0489">Methyltransferase</keyword>